<dbReference type="PANTHER" id="PTHR11352">
    <property type="entry name" value="PROLIFERATING CELL NUCLEAR ANTIGEN"/>
    <property type="match status" value="1"/>
</dbReference>
<dbReference type="PRINTS" id="PR00339">
    <property type="entry name" value="PCNACYCLIN"/>
</dbReference>
<dbReference type="OMA" id="VVFARIC"/>
<comment type="function">
    <text evidence="3">This protein is an auxiliary protein of DNA polymerase delta and is involved in the control of eukaryotic DNA replication by increasing the polymerase's processivity during elongation of the leading strand.</text>
</comment>
<feature type="domain" description="Proliferating cell nuclear antigen PCNA N-terminal" evidence="5">
    <location>
        <begin position="3"/>
        <end position="121"/>
    </location>
</feature>
<name>V7BDC3_PHAVU</name>
<dbReference type="Gene3D" id="3.70.10.10">
    <property type="match status" value="1"/>
</dbReference>
<dbReference type="InterPro" id="IPR022648">
    <property type="entry name" value="Pr_cel_nuc_antig_N"/>
</dbReference>
<dbReference type="SUPFAM" id="SSF55979">
    <property type="entry name" value="DNA clamp"/>
    <property type="match status" value="2"/>
</dbReference>
<evidence type="ECO:0000256" key="3">
    <source>
        <dbReference type="RuleBase" id="RU000641"/>
    </source>
</evidence>
<dbReference type="EMBL" id="CM002295">
    <property type="protein sequence ID" value="ESW14471.1"/>
    <property type="molecule type" value="Genomic_DNA"/>
</dbReference>
<dbReference type="GO" id="GO:0006272">
    <property type="term" value="P:leading strand elongation"/>
    <property type="evidence" value="ECO:0007669"/>
    <property type="project" value="TreeGrafter"/>
</dbReference>
<keyword evidence="2 4" id="KW-0238">DNA-binding</keyword>
<evidence type="ECO:0000313" key="8">
    <source>
        <dbReference type="Proteomes" id="UP000000226"/>
    </source>
</evidence>
<dbReference type="InterPro" id="IPR000730">
    <property type="entry name" value="Pr_cel_nuc_antig"/>
</dbReference>
<dbReference type="GO" id="GO:0043626">
    <property type="term" value="C:PCNA complex"/>
    <property type="evidence" value="ECO:0007669"/>
    <property type="project" value="TreeGrafter"/>
</dbReference>
<dbReference type="NCBIfam" id="TIGR00590">
    <property type="entry name" value="pcna"/>
    <property type="match status" value="1"/>
</dbReference>
<evidence type="ECO:0000256" key="4">
    <source>
        <dbReference type="RuleBase" id="RU003671"/>
    </source>
</evidence>
<gene>
    <name evidence="7" type="ORF">PHAVU_008G283900g</name>
</gene>
<dbReference type="GO" id="GO:0019985">
    <property type="term" value="P:translesion synthesis"/>
    <property type="evidence" value="ECO:0007669"/>
    <property type="project" value="TreeGrafter"/>
</dbReference>
<protein>
    <recommendedName>
        <fullName evidence="3">DNA sliding clamp PCNA</fullName>
    </recommendedName>
</protein>
<dbReference type="Proteomes" id="UP000000226">
    <property type="component" value="Chromosome 8"/>
</dbReference>
<keyword evidence="3" id="KW-0539">Nucleus</keyword>
<dbReference type="Gramene" id="ESW14471">
    <property type="protein sequence ID" value="ESW14471"/>
    <property type="gene ID" value="PHAVU_008G283900g"/>
</dbReference>
<evidence type="ECO:0000256" key="2">
    <source>
        <dbReference type="ARBA" id="ARBA00023125"/>
    </source>
</evidence>
<dbReference type="AlphaFoldDB" id="V7BDC3"/>
<sequence length="266" mass="29540">MLLQARMVQGSVLKKVVEVARNVAGESANLVFSTTGFSLQANNVAIMVAAVLPSDAFDYYHCDRTISIGISLDSMFRIFRVSSDDDIVTIKAFDGVDCLTFVFESSKQDKVSEFMTKDIDVVDQEPLLHISEAEYHAILETENHAILKMPSVVFARICSELADVGDSVTIKITEKSAKFSTKGELGISTIICRQNLDVDKPEEAVVIEMNESVSVTFSLRLINSFTKTAPLCNTVTISFVSEMPSVFEYKIAETGYVRFFLRPREE</sequence>
<proteinExistence type="inferred from homology"/>
<dbReference type="GO" id="GO:0006275">
    <property type="term" value="P:regulation of DNA replication"/>
    <property type="evidence" value="ECO:0007669"/>
    <property type="project" value="InterPro"/>
</dbReference>
<evidence type="ECO:0000256" key="1">
    <source>
        <dbReference type="ARBA" id="ARBA00010462"/>
    </source>
</evidence>
<dbReference type="GO" id="GO:0030337">
    <property type="term" value="F:DNA polymerase processivity factor activity"/>
    <property type="evidence" value="ECO:0007669"/>
    <property type="project" value="InterPro"/>
</dbReference>
<evidence type="ECO:0000313" key="7">
    <source>
        <dbReference type="EMBL" id="ESW14471.1"/>
    </source>
</evidence>
<comment type="subcellular location">
    <subcellularLocation>
        <location evidence="3">Nucleus</location>
    </subcellularLocation>
</comment>
<feature type="domain" description="Proliferating cell nuclear antigen PCNA C-terminal" evidence="6">
    <location>
        <begin position="138"/>
        <end position="263"/>
    </location>
</feature>
<dbReference type="Pfam" id="PF02747">
    <property type="entry name" value="PCNA_C"/>
    <property type="match status" value="1"/>
</dbReference>
<dbReference type="CDD" id="cd00577">
    <property type="entry name" value="PCNA"/>
    <property type="match status" value="1"/>
</dbReference>
<evidence type="ECO:0000259" key="5">
    <source>
        <dbReference type="Pfam" id="PF00705"/>
    </source>
</evidence>
<dbReference type="GO" id="GO:0003677">
    <property type="term" value="F:DNA binding"/>
    <property type="evidence" value="ECO:0007669"/>
    <property type="project" value="UniProtKB-KW"/>
</dbReference>
<dbReference type="eggNOG" id="KOG1636">
    <property type="taxonomic scope" value="Eukaryota"/>
</dbReference>
<dbReference type="STRING" id="3885.V7BDC3"/>
<dbReference type="Pfam" id="PF00705">
    <property type="entry name" value="PCNA_N"/>
    <property type="match status" value="1"/>
</dbReference>
<dbReference type="OrthoDB" id="534348at2759"/>
<dbReference type="GO" id="GO:0006298">
    <property type="term" value="P:mismatch repair"/>
    <property type="evidence" value="ECO:0007669"/>
    <property type="project" value="TreeGrafter"/>
</dbReference>
<dbReference type="PANTHER" id="PTHR11352:SF0">
    <property type="entry name" value="PROLIFERATING CELL NUCLEAR ANTIGEN"/>
    <property type="match status" value="1"/>
</dbReference>
<dbReference type="InterPro" id="IPR022649">
    <property type="entry name" value="Pr_cel_nuc_antig_C"/>
</dbReference>
<keyword evidence="8" id="KW-1185">Reference proteome</keyword>
<accession>V7BDC3</accession>
<reference evidence="8" key="1">
    <citation type="journal article" date="2014" name="Nat. Genet.">
        <title>A reference genome for common bean and genome-wide analysis of dual domestications.</title>
        <authorList>
            <person name="Schmutz J."/>
            <person name="McClean P.E."/>
            <person name="Mamidi S."/>
            <person name="Wu G.A."/>
            <person name="Cannon S.B."/>
            <person name="Grimwood J."/>
            <person name="Jenkins J."/>
            <person name="Shu S."/>
            <person name="Song Q."/>
            <person name="Chavarro C."/>
            <person name="Torres-Torres M."/>
            <person name="Geffroy V."/>
            <person name="Moghaddam S.M."/>
            <person name="Gao D."/>
            <person name="Abernathy B."/>
            <person name="Barry K."/>
            <person name="Blair M."/>
            <person name="Brick M.A."/>
            <person name="Chovatia M."/>
            <person name="Gepts P."/>
            <person name="Goodstein D.M."/>
            <person name="Gonzales M."/>
            <person name="Hellsten U."/>
            <person name="Hyten D.L."/>
            <person name="Jia G."/>
            <person name="Kelly J.D."/>
            <person name="Kudrna D."/>
            <person name="Lee R."/>
            <person name="Richard M.M."/>
            <person name="Miklas P.N."/>
            <person name="Osorno J.M."/>
            <person name="Rodrigues J."/>
            <person name="Thareau V."/>
            <person name="Urrea C.A."/>
            <person name="Wang M."/>
            <person name="Yu Y."/>
            <person name="Zhang M."/>
            <person name="Wing R.A."/>
            <person name="Cregan P.B."/>
            <person name="Rokhsar D.S."/>
            <person name="Jackson S.A."/>
        </authorList>
    </citation>
    <scope>NUCLEOTIDE SEQUENCE [LARGE SCALE GENOMIC DNA]</scope>
    <source>
        <strain evidence="8">cv. G19833</strain>
    </source>
</reference>
<comment type="similarity">
    <text evidence="1 4">Belongs to the PCNA family.</text>
</comment>
<dbReference type="InterPro" id="IPR046938">
    <property type="entry name" value="DNA_clamp_sf"/>
</dbReference>
<keyword evidence="4" id="KW-0235">DNA replication</keyword>
<dbReference type="SMR" id="V7BDC3"/>
<evidence type="ECO:0000259" key="6">
    <source>
        <dbReference type="Pfam" id="PF02747"/>
    </source>
</evidence>
<organism evidence="7 8">
    <name type="scientific">Phaseolus vulgaris</name>
    <name type="common">Kidney bean</name>
    <name type="synonym">French bean</name>
    <dbReference type="NCBI Taxonomy" id="3885"/>
    <lineage>
        <taxon>Eukaryota</taxon>
        <taxon>Viridiplantae</taxon>
        <taxon>Streptophyta</taxon>
        <taxon>Embryophyta</taxon>
        <taxon>Tracheophyta</taxon>
        <taxon>Spermatophyta</taxon>
        <taxon>Magnoliopsida</taxon>
        <taxon>eudicotyledons</taxon>
        <taxon>Gunneridae</taxon>
        <taxon>Pentapetalae</taxon>
        <taxon>rosids</taxon>
        <taxon>fabids</taxon>
        <taxon>Fabales</taxon>
        <taxon>Fabaceae</taxon>
        <taxon>Papilionoideae</taxon>
        <taxon>50 kb inversion clade</taxon>
        <taxon>NPAAA clade</taxon>
        <taxon>indigoferoid/millettioid clade</taxon>
        <taxon>Phaseoleae</taxon>
        <taxon>Phaseolus</taxon>
    </lineage>
</organism>